<keyword evidence="4" id="KW-0249">Electron transport</keyword>
<evidence type="ECO:0000256" key="1">
    <source>
        <dbReference type="ARBA" id="ARBA00022448"/>
    </source>
</evidence>
<dbReference type="AlphaFoldDB" id="A0A1I2W1S5"/>
<dbReference type="Pfam" id="PF00034">
    <property type="entry name" value="Cytochrom_C"/>
    <property type="match status" value="1"/>
</dbReference>
<dbReference type="GO" id="GO:0009055">
    <property type="term" value="F:electron transfer activity"/>
    <property type="evidence" value="ECO:0007669"/>
    <property type="project" value="InterPro"/>
</dbReference>
<dbReference type="SUPFAM" id="SSF46626">
    <property type="entry name" value="Cytochrome c"/>
    <property type="match status" value="2"/>
</dbReference>
<dbReference type="InterPro" id="IPR009056">
    <property type="entry name" value="Cyt_c-like_dom"/>
</dbReference>
<dbReference type="PROSITE" id="PS51007">
    <property type="entry name" value="CYTC"/>
    <property type="match status" value="2"/>
</dbReference>
<sequence>MYRSLKQTAISSLLGAALFIALPVNAAEKYGFGQTATPEQIAGWDIDIRPDGKGLPPGEGSVADGEVVYEQLCATCHGFFGEGEARWPVLAGGFGTLKDERPTKTVGSYWPYASTLYDYIRRAMPFTAPRSLTDEQTYQLTAYVLYLNEIVEDDFVLTNENLAQIEMPNKDGFFDDPRPDGHNKRCMKACDDPKTMTIQGTLSGITPVGHFIEGADAPAASHEGQEELEREKAHARKAALTGEDSSDIDDAKPVELSDKAVAGKEIFENACKVCHGSGIAGSPKLGDHEEWAPRVKQGISVLVGHAINGFSGSSGIMPPKGGRVDLSDQQVEEAVIYMVELSRVSK</sequence>
<keyword evidence="5 6" id="KW-0408">Iron</keyword>
<dbReference type="GO" id="GO:0005506">
    <property type="term" value="F:iron ion binding"/>
    <property type="evidence" value="ECO:0007669"/>
    <property type="project" value="InterPro"/>
</dbReference>
<name>A0A1I2W1S5_9GAMM</name>
<gene>
    <name evidence="10" type="ORF">SAMN05216175_12153</name>
</gene>
<dbReference type="InterPro" id="IPR036909">
    <property type="entry name" value="Cyt_c-like_dom_sf"/>
</dbReference>
<evidence type="ECO:0000256" key="3">
    <source>
        <dbReference type="ARBA" id="ARBA00022723"/>
    </source>
</evidence>
<evidence type="ECO:0000256" key="2">
    <source>
        <dbReference type="ARBA" id="ARBA00022617"/>
    </source>
</evidence>
<dbReference type="GO" id="GO:0020037">
    <property type="term" value="F:heme binding"/>
    <property type="evidence" value="ECO:0007669"/>
    <property type="project" value="InterPro"/>
</dbReference>
<evidence type="ECO:0000256" key="7">
    <source>
        <dbReference type="SAM" id="MobiDB-lite"/>
    </source>
</evidence>
<feature type="compositionally biased region" description="Basic and acidic residues" evidence="7">
    <location>
        <begin position="223"/>
        <end position="232"/>
    </location>
</feature>
<feature type="signal peptide" evidence="8">
    <location>
        <begin position="1"/>
        <end position="26"/>
    </location>
</feature>
<dbReference type="Pfam" id="PF13442">
    <property type="entry name" value="Cytochrome_CBB3"/>
    <property type="match status" value="1"/>
</dbReference>
<dbReference type="RefSeq" id="WP_090730764.1">
    <property type="nucleotide sequence ID" value="NZ_FOOU01000021.1"/>
</dbReference>
<keyword evidence="11" id="KW-1185">Reference proteome</keyword>
<dbReference type="STRING" id="1045558.SAMN05216175_12153"/>
<evidence type="ECO:0000313" key="10">
    <source>
        <dbReference type="EMBL" id="SFG95313.1"/>
    </source>
</evidence>
<evidence type="ECO:0000259" key="9">
    <source>
        <dbReference type="PROSITE" id="PS51007"/>
    </source>
</evidence>
<evidence type="ECO:0000256" key="4">
    <source>
        <dbReference type="ARBA" id="ARBA00022982"/>
    </source>
</evidence>
<evidence type="ECO:0000256" key="6">
    <source>
        <dbReference type="PROSITE-ProRule" id="PRU00433"/>
    </source>
</evidence>
<dbReference type="PANTHER" id="PTHR35008:SF8">
    <property type="entry name" value="ALCOHOL DEHYDROGENASE CYTOCHROME C SUBUNIT"/>
    <property type="match status" value="1"/>
</dbReference>
<proteinExistence type="predicted"/>
<accession>A0A1I2W1S5</accession>
<dbReference type="EMBL" id="FOOU01000021">
    <property type="protein sequence ID" value="SFG95313.1"/>
    <property type="molecule type" value="Genomic_DNA"/>
</dbReference>
<dbReference type="Proteomes" id="UP000198623">
    <property type="component" value="Unassembled WGS sequence"/>
</dbReference>
<dbReference type="PANTHER" id="PTHR35008">
    <property type="entry name" value="BLL4482 PROTEIN-RELATED"/>
    <property type="match status" value="1"/>
</dbReference>
<keyword evidence="8" id="KW-0732">Signal</keyword>
<reference evidence="11" key="1">
    <citation type="submission" date="2016-10" db="EMBL/GenBank/DDBJ databases">
        <authorList>
            <person name="Varghese N."/>
            <person name="Submissions S."/>
        </authorList>
    </citation>
    <scope>NUCLEOTIDE SEQUENCE [LARGE SCALE GENOMIC DNA]</scope>
    <source>
        <strain evidence="11">CGMCC 1.10971</strain>
    </source>
</reference>
<feature type="domain" description="Cytochrome c" evidence="9">
    <location>
        <begin position="60"/>
        <end position="148"/>
    </location>
</feature>
<evidence type="ECO:0000313" key="11">
    <source>
        <dbReference type="Proteomes" id="UP000198623"/>
    </source>
</evidence>
<feature type="chain" id="PRO_5011606677" evidence="8">
    <location>
        <begin position="27"/>
        <end position="346"/>
    </location>
</feature>
<protein>
    <submittedName>
        <fullName evidence="10">Cytochrome C oxidase, cbb3-type, subunit III</fullName>
    </submittedName>
</protein>
<dbReference type="PRINTS" id="PR00607">
    <property type="entry name" value="CYTCHROMECIE"/>
</dbReference>
<evidence type="ECO:0000256" key="5">
    <source>
        <dbReference type="ARBA" id="ARBA00023004"/>
    </source>
</evidence>
<keyword evidence="1" id="KW-0813">Transport</keyword>
<keyword evidence="2 6" id="KW-0349">Heme</keyword>
<dbReference type="InterPro" id="IPR051459">
    <property type="entry name" value="Cytochrome_c-type_DH"/>
</dbReference>
<dbReference type="OrthoDB" id="9814708at2"/>
<dbReference type="InterPro" id="IPR002323">
    <property type="entry name" value="Cyt_CIE"/>
</dbReference>
<organism evidence="10 11">
    <name type="scientific">Neptunomonas qingdaonensis</name>
    <dbReference type="NCBI Taxonomy" id="1045558"/>
    <lineage>
        <taxon>Bacteria</taxon>
        <taxon>Pseudomonadati</taxon>
        <taxon>Pseudomonadota</taxon>
        <taxon>Gammaproteobacteria</taxon>
        <taxon>Oceanospirillales</taxon>
        <taxon>Oceanospirillaceae</taxon>
        <taxon>Neptunomonas</taxon>
    </lineage>
</organism>
<feature type="domain" description="Cytochrome c" evidence="9">
    <location>
        <begin position="258"/>
        <end position="342"/>
    </location>
</feature>
<feature type="region of interest" description="Disordered" evidence="7">
    <location>
        <begin position="218"/>
        <end position="252"/>
    </location>
</feature>
<dbReference type="Gene3D" id="1.10.760.10">
    <property type="entry name" value="Cytochrome c-like domain"/>
    <property type="match status" value="2"/>
</dbReference>
<evidence type="ECO:0000256" key="8">
    <source>
        <dbReference type="SAM" id="SignalP"/>
    </source>
</evidence>
<keyword evidence="3 6" id="KW-0479">Metal-binding</keyword>